<reference evidence="6 7" key="1">
    <citation type="submission" date="2018-05" db="EMBL/GenBank/DDBJ databases">
        <title>Genomic Encyclopedia of Type Strains, Phase IV (KMG-IV): sequencing the most valuable type-strain genomes for metagenomic binning, comparative biology and taxonomic classification.</title>
        <authorList>
            <person name="Goeker M."/>
        </authorList>
    </citation>
    <scope>NUCLEOTIDE SEQUENCE [LARGE SCALE GENOMIC DNA]</scope>
    <source>
        <strain evidence="6 7">DSM 6462</strain>
    </source>
</reference>
<dbReference type="Gene3D" id="3.40.190.10">
    <property type="entry name" value="Periplasmic binding protein-like II"/>
    <property type="match status" value="2"/>
</dbReference>
<protein>
    <submittedName>
        <fullName evidence="6">Carbohydrate ABC transporter substrate-binding protein (CUT1 family)</fullName>
    </submittedName>
</protein>
<comment type="similarity">
    <text evidence="1">Belongs to the bacterial solute-binding protein 1 family.</text>
</comment>
<keyword evidence="7" id="KW-1185">Reference proteome</keyword>
<dbReference type="InterPro" id="IPR006059">
    <property type="entry name" value="SBP"/>
</dbReference>
<dbReference type="Pfam" id="PF01547">
    <property type="entry name" value="SBP_bac_1"/>
    <property type="match status" value="1"/>
</dbReference>
<evidence type="ECO:0000313" key="7">
    <source>
        <dbReference type="Proteomes" id="UP000248021"/>
    </source>
</evidence>
<dbReference type="GO" id="GO:1901982">
    <property type="term" value="F:maltose binding"/>
    <property type="evidence" value="ECO:0007669"/>
    <property type="project" value="TreeGrafter"/>
</dbReference>
<dbReference type="GO" id="GO:0015768">
    <property type="term" value="P:maltose transport"/>
    <property type="evidence" value="ECO:0007669"/>
    <property type="project" value="TreeGrafter"/>
</dbReference>
<evidence type="ECO:0000313" key="6">
    <source>
        <dbReference type="EMBL" id="PXW63189.1"/>
    </source>
</evidence>
<dbReference type="PANTHER" id="PTHR30061">
    <property type="entry name" value="MALTOSE-BINDING PERIPLASMIC PROTEIN"/>
    <property type="match status" value="1"/>
</dbReference>
<keyword evidence="2" id="KW-0813">Transport</keyword>
<dbReference type="SUPFAM" id="SSF53850">
    <property type="entry name" value="Periplasmic binding protein-like II"/>
    <property type="match status" value="1"/>
</dbReference>
<dbReference type="CDD" id="cd13585">
    <property type="entry name" value="PBP2_TMBP_like"/>
    <property type="match status" value="1"/>
</dbReference>
<organism evidence="6 7">
    <name type="scientific">Chelatococcus asaccharovorans</name>
    <dbReference type="NCBI Taxonomy" id="28210"/>
    <lineage>
        <taxon>Bacteria</taxon>
        <taxon>Pseudomonadati</taxon>
        <taxon>Pseudomonadota</taxon>
        <taxon>Alphaproteobacteria</taxon>
        <taxon>Hyphomicrobiales</taxon>
        <taxon>Chelatococcaceae</taxon>
        <taxon>Chelatococcus</taxon>
    </lineage>
</organism>
<accession>A0A2V3UR53</accession>
<sequence length="426" mass="46590">MKSTRSTLLSGIAGGLALMGAAGATAQTADKPIVLQWQTANLTEKQFEPVWKEMVAAFEAANPGIKIEPVLVARKDHWTKFVTASQARRAPCLVSVDLTTAAYNGYLMALDSYWNAEPEAWRKAWSDEVMKAARWQGKLYGVPIWGGIYAEIYNKDLVTAAGLDPAKPPVSWADYMTWAKALTKDGQWATAILGGKTDTTTRVLLTWIYSNGGEVFNADMTEATFAKNPKSLEAIKAYLGMAKDGFAAPAPTTTNYLEQTVMFAQNKIATMRNANWAIAKAEEDNPALKGKLIVAPAPHQIPNAPTLKTMTSTSIAADCPNPEAAWKFIKFEADAKWSIKRAKVANWMPIRSDLANEPEIKSDPMLLTFLKIGENAKPYPLPLPIWADIAAGDIVDAVQKALLAPDTVETVFKDLDAKINRKLKDQ</sequence>
<evidence type="ECO:0000256" key="4">
    <source>
        <dbReference type="ARBA" id="ARBA00022764"/>
    </source>
</evidence>
<evidence type="ECO:0000256" key="3">
    <source>
        <dbReference type="ARBA" id="ARBA00022729"/>
    </source>
</evidence>
<dbReference type="RefSeq" id="WP_110373353.1">
    <property type="nucleotide sequence ID" value="NZ_JAHBRY010000002.1"/>
</dbReference>
<gene>
    <name evidence="6" type="ORF">C7450_102104</name>
</gene>
<name>A0A2V3UR53_9HYPH</name>
<dbReference type="GO" id="GO:0055052">
    <property type="term" value="C:ATP-binding cassette (ABC) transporter complex, substrate-binding subunit-containing"/>
    <property type="evidence" value="ECO:0007669"/>
    <property type="project" value="TreeGrafter"/>
</dbReference>
<feature type="signal peptide" evidence="5">
    <location>
        <begin position="1"/>
        <end position="26"/>
    </location>
</feature>
<feature type="chain" id="PRO_5015987758" evidence="5">
    <location>
        <begin position="27"/>
        <end position="426"/>
    </location>
</feature>
<keyword evidence="3 5" id="KW-0732">Signal</keyword>
<evidence type="ECO:0000256" key="5">
    <source>
        <dbReference type="SAM" id="SignalP"/>
    </source>
</evidence>
<evidence type="ECO:0000256" key="1">
    <source>
        <dbReference type="ARBA" id="ARBA00008520"/>
    </source>
</evidence>
<proteinExistence type="inferred from homology"/>
<dbReference type="EMBL" id="QJJK01000002">
    <property type="protein sequence ID" value="PXW63189.1"/>
    <property type="molecule type" value="Genomic_DNA"/>
</dbReference>
<evidence type="ECO:0000256" key="2">
    <source>
        <dbReference type="ARBA" id="ARBA00022448"/>
    </source>
</evidence>
<dbReference type="AlphaFoldDB" id="A0A2V3UR53"/>
<keyword evidence="4" id="KW-0574">Periplasm</keyword>
<dbReference type="GO" id="GO:0042956">
    <property type="term" value="P:maltodextrin transmembrane transport"/>
    <property type="evidence" value="ECO:0007669"/>
    <property type="project" value="TreeGrafter"/>
</dbReference>
<comment type="caution">
    <text evidence="6">The sequence shown here is derived from an EMBL/GenBank/DDBJ whole genome shotgun (WGS) entry which is preliminary data.</text>
</comment>
<dbReference type="Proteomes" id="UP000248021">
    <property type="component" value="Unassembled WGS sequence"/>
</dbReference>
<dbReference type="OrthoDB" id="9811951at2"/>
<dbReference type="PANTHER" id="PTHR30061:SF50">
    <property type="entry name" value="MALTOSE_MALTODEXTRIN-BINDING PERIPLASMIC PROTEIN"/>
    <property type="match status" value="1"/>
</dbReference>